<dbReference type="EMBL" id="KN831808">
    <property type="protein sequence ID" value="KIM36126.1"/>
    <property type="molecule type" value="Genomic_DNA"/>
</dbReference>
<gene>
    <name evidence="2" type="ORF">M413DRAFT_31880</name>
</gene>
<evidence type="ECO:0000313" key="2">
    <source>
        <dbReference type="EMBL" id="KIM36126.1"/>
    </source>
</evidence>
<dbReference type="HOGENOM" id="CLU_004591_2_1_1"/>
<dbReference type="PANTHER" id="PTHR31912">
    <property type="entry name" value="IP13529P"/>
    <property type="match status" value="1"/>
</dbReference>
<feature type="compositionally biased region" description="Basic and acidic residues" evidence="1">
    <location>
        <begin position="145"/>
        <end position="158"/>
    </location>
</feature>
<evidence type="ECO:0000313" key="3">
    <source>
        <dbReference type="Proteomes" id="UP000053424"/>
    </source>
</evidence>
<dbReference type="PANTHER" id="PTHR31912:SF34">
    <property type="entry name" value="NOTOCHORD-RELATED PROTEIN"/>
    <property type="match status" value="1"/>
</dbReference>
<reference evidence="2 3" key="1">
    <citation type="submission" date="2014-04" db="EMBL/GenBank/DDBJ databases">
        <authorList>
            <consortium name="DOE Joint Genome Institute"/>
            <person name="Kuo A."/>
            <person name="Gay G."/>
            <person name="Dore J."/>
            <person name="Kohler A."/>
            <person name="Nagy L.G."/>
            <person name="Floudas D."/>
            <person name="Copeland A."/>
            <person name="Barry K.W."/>
            <person name="Cichocki N."/>
            <person name="Veneault-Fourrey C."/>
            <person name="LaButti K."/>
            <person name="Lindquist E.A."/>
            <person name="Lipzen A."/>
            <person name="Lundell T."/>
            <person name="Morin E."/>
            <person name="Murat C."/>
            <person name="Sun H."/>
            <person name="Tunlid A."/>
            <person name="Henrissat B."/>
            <person name="Grigoriev I.V."/>
            <person name="Hibbett D.S."/>
            <person name="Martin F."/>
            <person name="Nordberg H.P."/>
            <person name="Cantor M.N."/>
            <person name="Hua S.X."/>
        </authorList>
    </citation>
    <scope>NUCLEOTIDE SEQUENCE [LARGE SCALE GENOMIC DNA]</scope>
    <source>
        <strain evidence="3">h7</strain>
    </source>
</reference>
<protein>
    <submittedName>
        <fullName evidence="2">Uncharacterized protein</fullName>
    </submittedName>
</protein>
<dbReference type="OrthoDB" id="2246127at2759"/>
<feature type="compositionally biased region" description="Low complexity" evidence="1">
    <location>
        <begin position="913"/>
        <end position="924"/>
    </location>
</feature>
<organism evidence="2 3">
    <name type="scientific">Hebeloma cylindrosporum</name>
    <dbReference type="NCBI Taxonomy" id="76867"/>
    <lineage>
        <taxon>Eukaryota</taxon>
        <taxon>Fungi</taxon>
        <taxon>Dikarya</taxon>
        <taxon>Basidiomycota</taxon>
        <taxon>Agaricomycotina</taxon>
        <taxon>Agaricomycetes</taxon>
        <taxon>Agaricomycetidae</taxon>
        <taxon>Agaricales</taxon>
        <taxon>Agaricineae</taxon>
        <taxon>Hymenogastraceae</taxon>
        <taxon>Hebeloma</taxon>
    </lineage>
</organism>
<accession>A0A0C3BXI8</accession>
<keyword evidence="3" id="KW-1185">Reference proteome</keyword>
<dbReference type="STRING" id="686832.A0A0C3BXI8"/>
<evidence type="ECO:0000256" key="1">
    <source>
        <dbReference type="SAM" id="MobiDB-lite"/>
    </source>
</evidence>
<reference evidence="3" key="2">
    <citation type="submission" date="2015-01" db="EMBL/GenBank/DDBJ databases">
        <title>Evolutionary Origins and Diversification of the Mycorrhizal Mutualists.</title>
        <authorList>
            <consortium name="DOE Joint Genome Institute"/>
            <consortium name="Mycorrhizal Genomics Consortium"/>
            <person name="Kohler A."/>
            <person name="Kuo A."/>
            <person name="Nagy L.G."/>
            <person name="Floudas D."/>
            <person name="Copeland A."/>
            <person name="Barry K.W."/>
            <person name="Cichocki N."/>
            <person name="Veneault-Fourrey C."/>
            <person name="LaButti K."/>
            <person name="Lindquist E.A."/>
            <person name="Lipzen A."/>
            <person name="Lundell T."/>
            <person name="Morin E."/>
            <person name="Murat C."/>
            <person name="Riley R."/>
            <person name="Ohm R."/>
            <person name="Sun H."/>
            <person name="Tunlid A."/>
            <person name="Henrissat B."/>
            <person name="Grigoriev I.V."/>
            <person name="Hibbett D.S."/>
            <person name="Martin F."/>
        </authorList>
    </citation>
    <scope>NUCLEOTIDE SEQUENCE [LARGE SCALE GENOMIC DNA]</scope>
    <source>
        <strain evidence="3">h7</strain>
    </source>
</reference>
<dbReference type="AlphaFoldDB" id="A0A0C3BXI8"/>
<sequence>MNSPPLVWSVSMANVAHQRQKPPTPEPATDTSTTGLFDGALRHLLHTLSYPSGVLPPDGMPRSPSPPRPSGFDWNLYEIHENEGLEMSAEHQAVSEIAQALYSRFDEISNISDEEERCERSEDGDEEEEVPEPISNDTTWGNTEPPRKRARMGDPEATSREWYPWPDRITCTLDILMHLPRSVNNVDDVPSVKSMQELNKRLQKMCGIDSICYNGALGHRYYVNSLEQIVSQEMGNPKVRPHLSFYPEDSGQRVSEARQATRWLHEVPNDQLTPMARIGHQDYYIHKPAMLRDGQVVMPVRWFMRQGLLYAKCWKMSTIHSDSGSSWRVTIDDGFEVSQNEFLKTFPELEKDTPLYYSHIPVPSKISYIFNPITHTRERWTYTDPKSGNRWRALAQGSRVAAFPIWLYCDDTSGNLSKKWNEHNSFLFTAAGLPRVKGLDPHHDTPVEILHVVLLGFVKYLWRDVIQNQLKNNQPKKDLLATRLSSFNVAGRDFGAISQAAPFVLYDLVPADCFSTWVALSKLVPLIWQPSIKSIDEHLKLLESKIEHFLLCAAWWTCRWFNKPKFHIFVHLPEHVRRFGPAILFATEAFESFNAVIRAKSVHSNRHAPSHDISHAFAQGNRIRHLLSGGLFAVKSFNGPNDMQASNFCRDSSMWIAIGFGVKSLVTSYTTVSQYRGLASKATRVTQGLCTSDKAPPRPLSQLLMGQKAIVAASRYLSQAELVSFKTNKEIQLNNGDTCRLGDFVICETKSDVPQPFIGRVSEIVQQVGGPNDFNQLADVILVQRVLLGQAVVPYGMSRVEPCNEWLVFTPAELVCTVNVQHDCASSQCGPTGVQHVYQERHRTNTTRPVIMHTKNPDSLMLNTAQMRDAIHVQRFRIPAGGLSSEDILKTSAEAELSSRKASPAVRGKGSRGRAATRGAQSTRGGRGGQQRPQPRHLAALRG</sequence>
<feature type="region of interest" description="Disordered" evidence="1">
    <location>
        <begin position="110"/>
        <end position="158"/>
    </location>
</feature>
<feature type="compositionally biased region" description="Acidic residues" evidence="1">
    <location>
        <begin position="112"/>
        <end position="131"/>
    </location>
</feature>
<proteinExistence type="predicted"/>
<feature type="region of interest" description="Disordered" evidence="1">
    <location>
        <begin position="894"/>
        <end position="943"/>
    </location>
</feature>
<name>A0A0C3BXI8_HEBCY</name>
<dbReference type="Proteomes" id="UP000053424">
    <property type="component" value="Unassembled WGS sequence"/>
</dbReference>